<dbReference type="GO" id="GO:0000160">
    <property type="term" value="P:phosphorelay signal transduction system"/>
    <property type="evidence" value="ECO:0007669"/>
    <property type="project" value="InterPro"/>
</dbReference>
<accession>A0A1H1P6A3</accession>
<dbReference type="EMBL" id="LT629740">
    <property type="protein sequence ID" value="SDS06169.1"/>
    <property type="molecule type" value="Genomic_DNA"/>
</dbReference>
<dbReference type="InterPro" id="IPR011006">
    <property type="entry name" value="CheY-like_superfamily"/>
</dbReference>
<evidence type="ECO:0000259" key="2">
    <source>
        <dbReference type="PROSITE" id="PS50110"/>
    </source>
</evidence>
<gene>
    <name evidence="3" type="ORF">SAMN05216490_0467</name>
</gene>
<dbReference type="InterPro" id="IPR052893">
    <property type="entry name" value="TCS_response_regulator"/>
</dbReference>
<dbReference type="AlphaFoldDB" id="A0A1H1P6A3"/>
<dbReference type="RefSeq" id="WP_091368631.1">
    <property type="nucleotide sequence ID" value="NZ_LT629740.1"/>
</dbReference>
<dbReference type="SUPFAM" id="SSF52172">
    <property type="entry name" value="CheY-like"/>
    <property type="match status" value="1"/>
</dbReference>
<name>A0A1H1P6A3_MUCMA</name>
<dbReference type="Proteomes" id="UP000199679">
    <property type="component" value="Chromosome I"/>
</dbReference>
<protein>
    <submittedName>
        <fullName evidence="3">Response regulator receiver domain-containing protein</fullName>
    </submittedName>
</protein>
<dbReference type="PANTHER" id="PTHR44520:SF2">
    <property type="entry name" value="RESPONSE REGULATOR RCP1"/>
    <property type="match status" value="1"/>
</dbReference>
<evidence type="ECO:0000313" key="3">
    <source>
        <dbReference type="EMBL" id="SDS06169.1"/>
    </source>
</evidence>
<keyword evidence="1" id="KW-0597">Phosphoprotein</keyword>
<dbReference type="Pfam" id="PF00072">
    <property type="entry name" value="Response_reg"/>
    <property type="match status" value="1"/>
</dbReference>
<reference evidence="3 4" key="1">
    <citation type="submission" date="2016-10" db="EMBL/GenBank/DDBJ databases">
        <authorList>
            <person name="de Groot N.N."/>
        </authorList>
    </citation>
    <scope>NUCLEOTIDE SEQUENCE [LARGE SCALE GENOMIC DNA]</scope>
    <source>
        <strain evidence="3 4">MP1X4</strain>
    </source>
</reference>
<feature type="modified residue" description="4-aspartylphosphate" evidence="1">
    <location>
        <position position="60"/>
    </location>
</feature>
<proteinExistence type="predicted"/>
<evidence type="ECO:0000256" key="1">
    <source>
        <dbReference type="PROSITE-ProRule" id="PRU00169"/>
    </source>
</evidence>
<dbReference type="Gene3D" id="3.40.50.2300">
    <property type="match status" value="1"/>
</dbReference>
<dbReference type="SMART" id="SM00448">
    <property type="entry name" value="REC"/>
    <property type="match status" value="1"/>
</dbReference>
<feature type="domain" description="Response regulatory" evidence="2">
    <location>
        <begin position="7"/>
        <end position="130"/>
    </location>
</feature>
<evidence type="ECO:0000313" key="4">
    <source>
        <dbReference type="Proteomes" id="UP000199679"/>
    </source>
</evidence>
<dbReference type="PANTHER" id="PTHR44520">
    <property type="entry name" value="RESPONSE REGULATOR RCP1-RELATED"/>
    <property type="match status" value="1"/>
</dbReference>
<organism evidence="3 4">
    <name type="scientific">Mucilaginibacter mallensis</name>
    <dbReference type="NCBI Taxonomy" id="652787"/>
    <lineage>
        <taxon>Bacteria</taxon>
        <taxon>Pseudomonadati</taxon>
        <taxon>Bacteroidota</taxon>
        <taxon>Sphingobacteriia</taxon>
        <taxon>Sphingobacteriales</taxon>
        <taxon>Sphingobacteriaceae</taxon>
        <taxon>Mucilaginibacter</taxon>
    </lineage>
</organism>
<keyword evidence="4" id="KW-1185">Reference proteome</keyword>
<dbReference type="InterPro" id="IPR001789">
    <property type="entry name" value="Sig_transdc_resp-reg_receiver"/>
</dbReference>
<dbReference type="OrthoDB" id="1121174at2"/>
<dbReference type="PROSITE" id="PS50110">
    <property type="entry name" value="RESPONSE_REGULATORY"/>
    <property type="match status" value="1"/>
</dbReference>
<sequence>MSARYKTCLLIDDNYIDNFVTSKILESGNFAENIIILQSPEQAIEALRNGSVHPDFIFLDIRMPEMSGFEFLDEYEKISIENKDAIKIYMLSSSLDPTDIKQSLVNKYVCQFIHKPVTHKGLEEIFSHDLSC</sequence>
<dbReference type="STRING" id="652787.SAMN05216490_0467"/>